<feature type="domain" description="EamA" evidence="9">
    <location>
        <begin position="157"/>
        <end position="299"/>
    </location>
</feature>
<organism evidence="10 11">
    <name type="scientific">Streptomyces pyxinae</name>
    <dbReference type="NCBI Taxonomy" id="2970734"/>
    <lineage>
        <taxon>Bacteria</taxon>
        <taxon>Bacillati</taxon>
        <taxon>Actinomycetota</taxon>
        <taxon>Actinomycetes</taxon>
        <taxon>Kitasatosporales</taxon>
        <taxon>Streptomycetaceae</taxon>
        <taxon>Streptomyces</taxon>
    </lineage>
</organism>
<dbReference type="InterPro" id="IPR037185">
    <property type="entry name" value="EmrE-like"/>
</dbReference>
<dbReference type="RefSeq" id="WP_258784650.1">
    <property type="nucleotide sequence ID" value="NZ_JANUGQ010000001.1"/>
</dbReference>
<comment type="similarity">
    <text evidence="2">Belongs to the EamA transporter family.</text>
</comment>
<evidence type="ECO:0000256" key="5">
    <source>
        <dbReference type="ARBA" id="ARBA00022989"/>
    </source>
</evidence>
<dbReference type="InterPro" id="IPR050638">
    <property type="entry name" value="AA-Vitamin_Transporters"/>
</dbReference>
<feature type="transmembrane region" description="Helical" evidence="8">
    <location>
        <begin position="156"/>
        <end position="174"/>
    </location>
</feature>
<dbReference type="Proteomes" id="UP001431313">
    <property type="component" value="Unassembled WGS sequence"/>
</dbReference>
<keyword evidence="11" id="KW-1185">Reference proteome</keyword>
<feature type="domain" description="EamA" evidence="9">
    <location>
        <begin position="8"/>
        <end position="139"/>
    </location>
</feature>
<keyword evidence="3" id="KW-1003">Cell membrane</keyword>
<dbReference type="EMBL" id="JANUGQ010000001">
    <property type="protein sequence ID" value="MCS0634114.1"/>
    <property type="molecule type" value="Genomic_DNA"/>
</dbReference>
<feature type="transmembrane region" description="Helical" evidence="8">
    <location>
        <begin position="67"/>
        <end position="89"/>
    </location>
</feature>
<feature type="transmembrane region" description="Helical" evidence="8">
    <location>
        <begin position="124"/>
        <end position="144"/>
    </location>
</feature>
<evidence type="ECO:0000256" key="8">
    <source>
        <dbReference type="SAM" id="Phobius"/>
    </source>
</evidence>
<feature type="transmembrane region" description="Helical" evidence="8">
    <location>
        <begin position="283"/>
        <end position="303"/>
    </location>
</feature>
<sequence>MGSTQKNVLAALTAALLWAFAFVAPAAVRPASELLLVTGRYSLFGLCGLYVLWRGRRQLGLMPTRRILFGLYIGFVGYFVFYVCVSYSATMDSGFITAVVVGSSPITIAVAGNFAEKRMSWRELIAPVVLIIVGLTLLSVSDLIQGDDLEGANDSLFAILLALGAMLTWSYFVVRNAQSQRTWETKPDPTLWAGLVAMGAGGASMVLLPFAIASTPAETFEPYPLFKIIAWCVFLGVIASWWGTYIWVKAAQGIPVPLVGPLLATETIFGAILSLPVERRLPTWSEVTGALFVLAGIGVYMFFDVKNSRTRNGGNGGSGGHGGDDDERSSDASGVPVVT</sequence>
<proteinExistence type="inferred from homology"/>
<evidence type="ECO:0000256" key="6">
    <source>
        <dbReference type="ARBA" id="ARBA00023136"/>
    </source>
</evidence>
<reference evidence="10" key="1">
    <citation type="submission" date="2022-08" db="EMBL/GenBank/DDBJ databases">
        <authorList>
            <person name="Somphong A."/>
            <person name="Phongsopitanun W."/>
        </authorList>
    </citation>
    <scope>NUCLEOTIDE SEQUENCE</scope>
    <source>
        <strain evidence="10">LP05-1</strain>
    </source>
</reference>
<evidence type="ECO:0000256" key="2">
    <source>
        <dbReference type="ARBA" id="ARBA00007362"/>
    </source>
</evidence>
<feature type="transmembrane region" description="Helical" evidence="8">
    <location>
        <begin position="255"/>
        <end position="277"/>
    </location>
</feature>
<dbReference type="PANTHER" id="PTHR32322">
    <property type="entry name" value="INNER MEMBRANE TRANSPORTER"/>
    <property type="match status" value="1"/>
</dbReference>
<accession>A0ABT2CBW1</accession>
<evidence type="ECO:0000313" key="10">
    <source>
        <dbReference type="EMBL" id="MCS0634114.1"/>
    </source>
</evidence>
<evidence type="ECO:0000256" key="7">
    <source>
        <dbReference type="SAM" id="MobiDB-lite"/>
    </source>
</evidence>
<keyword evidence="4 8" id="KW-0812">Transmembrane</keyword>
<comment type="subcellular location">
    <subcellularLocation>
        <location evidence="1">Cell membrane</location>
        <topology evidence="1">Multi-pass membrane protein</topology>
    </subcellularLocation>
</comment>
<keyword evidence="5 8" id="KW-1133">Transmembrane helix</keyword>
<dbReference type="SUPFAM" id="SSF103481">
    <property type="entry name" value="Multidrug resistance efflux transporter EmrE"/>
    <property type="match status" value="2"/>
</dbReference>
<feature type="transmembrane region" description="Helical" evidence="8">
    <location>
        <begin position="228"/>
        <end position="248"/>
    </location>
</feature>
<dbReference type="PANTHER" id="PTHR32322:SF18">
    <property type="entry name" value="S-ADENOSYLMETHIONINE_S-ADENOSYLHOMOCYSTEINE TRANSPORTER"/>
    <property type="match status" value="1"/>
</dbReference>
<dbReference type="Pfam" id="PF00892">
    <property type="entry name" value="EamA"/>
    <property type="match status" value="2"/>
</dbReference>
<evidence type="ECO:0000313" key="11">
    <source>
        <dbReference type="Proteomes" id="UP001431313"/>
    </source>
</evidence>
<keyword evidence="6 8" id="KW-0472">Membrane</keyword>
<comment type="caution">
    <text evidence="10">The sequence shown here is derived from an EMBL/GenBank/DDBJ whole genome shotgun (WGS) entry which is preliminary data.</text>
</comment>
<dbReference type="InterPro" id="IPR000620">
    <property type="entry name" value="EamA_dom"/>
</dbReference>
<evidence type="ECO:0000256" key="4">
    <source>
        <dbReference type="ARBA" id="ARBA00022692"/>
    </source>
</evidence>
<feature type="transmembrane region" description="Helical" evidence="8">
    <location>
        <begin position="36"/>
        <end position="55"/>
    </location>
</feature>
<protein>
    <submittedName>
        <fullName evidence="10">DMT family transporter</fullName>
    </submittedName>
</protein>
<evidence type="ECO:0000256" key="3">
    <source>
        <dbReference type="ARBA" id="ARBA00022475"/>
    </source>
</evidence>
<evidence type="ECO:0000256" key="1">
    <source>
        <dbReference type="ARBA" id="ARBA00004651"/>
    </source>
</evidence>
<evidence type="ECO:0000259" key="9">
    <source>
        <dbReference type="Pfam" id="PF00892"/>
    </source>
</evidence>
<gene>
    <name evidence="10" type="ORF">NX801_00225</name>
</gene>
<feature type="region of interest" description="Disordered" evidence="7">
    <location>
        <begin position="313"/>
        <end position="339"/>
    </location>
</feature>
<feature type="transmembrane region" description="Helical" evidence="8">
    <location>
        <begin position="95"/>
        <end position="115"/>
    </location>
</feature>
<name>A0ABT2CBW1_9ACTN</name>
<feature type="transmembrane region" description="Helical" evidence="8">
    <location>
        <begin position="195"/>
        <end position="216"/>
    </location>
</feature>